<dbReference type="EMBL" id="BART01023282">
    <property type="protein sequence ID" value="GAG91176.1"/>
    <property type="molecule type" value="Genomic_DNA"/>
</dbReference>
<evidence type="ECO:0000256" key="2">
    <source>
        <dbReference type="ARBA" id="ARBA00022827"/>
    </source>
</evidence>
<name>X1D3V5_9ZZZZ</name>
<evidence type="ECO:0000256" key="1">
    <source>
        <dbReference type="ARBA" id="ARBA00001974"/>
    </source>
</evidence>
<accession>X1D3V5</accession>
<proteinExistence type="predicted"/>
<dbReference type="Gene3D" id="1.20.58.100">
    <property type="entry name" value="Fumarate reductase/succinate dehydrogenase flavoprotein-like, C-terminal domain"/>
    <property type="match status" value="1"/>
</dbReference>
<sequence>MPLNANDSEMVLIAYNWDIIRRLMWNYVGIVRKDNRLRLAQNHLAQIQREINEHYPNISLNSDLLELRNLATVAELIVNCALKRHESTGLHFNIDHPQKDDDRW</sequence>
<dbReference type="InterPro" id="IPR005288">
    <property type="entry name" value="NadB"/>
</dbReference>
<dbReference type="InterPro" id="IPR037099">
    <property type="entry name" value="Fum_R/Succ_DH_flav-like_C_sf"/>
</dbReference>
<keyword evidence="2" id="KW-0274">FAD</keyword>
<protein>
    <recommendedName>
        <fullName evidence="3">Fumarate reductase/succinate dehydrogenase flavoprotein-like C-terminal domain-containing protein</fullName>
    </recommendedName>
</protein>
<comment type="cofactor">
    <cofactor evidence="1">
        <name>FAD</name>
        <dbReference type="ChEBI" id="CHEBI:57692"/>
    </cofactor>
</comment>
<feature type="non-terminal residue" evidence="4">
    <location>
        <position position="104"/>
    </location>
</feature>
<feature type="domain" description="Fumarate reductase/succinate dehydrogenase flavoprotein-like C-terminal" evidence="3">
    <location>
        <begin position="21"/>
        <end position="104"/>
    </location>
</feature>
<dbReference type="GO" id="GO:0008734">
    <property type="term" value="F:L-aspartate oxidase activity"/>
    <property type="evidence" value="ECO:0007669"/>
    <property type="project" value="InterPro"/>
</dbReference>
<evidence type="ECO:0000259" key="3">
    <source>
        <dbReference type="Pfam" id="PF02910"/>
    </source>
</evidence>
<dbReference type="AlphaFoldDB" id="X1D3V5"/>
<dbReference type="PANTHER" id="PTHR42716">
    <property type="entry name" value="L-ASPARTATE OXIDASE"/>
    <property type="match status" value="1"/>
</dbReference>
<dbReference type="FunFam" id="1.20.58.100:FF:000002">
    <property type="entry name" value="L-aspartate oxidase"/>
    <property type="match status" value="1"/>
</dbReference>
<dbReference type="Pfam" id="PF02910">
    <property type="entry name" value="Succ_DH_flav_C"/>
    <property type="match status" value="1"/>
</dbReference>
<gene>
    <name evidence="4" type="ORF">S01H4_42408</name>
</gene>
<organism evidence="4">
    <name type="scientific">marine sediment metagenome</name>
    <dbReference type="NCBI Taxonomy" id="412755"/>
    <lineage>
        <taxon>unclassified sequences</taxon>
        <taxon>metagenomes</taxon>
        <taxon>ecological metagenomes</taxon>
    </lineage>
</organism>
<reference evidence="4" key="1">
    <citation type="journal article" date="2014" name="Front. Microbiol.">
        <title>High frequency of phylogenetically diverse reductive dehalogenase-homologous genes in deep subseafloor sedimentary metagenomes.</title>
        <authorList>
            <person name="Kawai M."/>
            <person name="Futagami T."/>
            <person name="Toyoda A."/>
            <person name="Takaki Y."/>
            <person name="Nishi S."/>
            <person name="Hori S."/>
            <person name="Arai W."/>
            <person name="Tsubouchi T."/>
            <person name="Morono Y."/>
            <person name="Uchiyama I."/>
            <person name="Ito T."/>
            <person name="Fujiyama A."/>
            <person name="Inagaki F."/>
            <person name="Takami H."/>
        </authorList>
    </citation>
    <scope>NUCLEOTIDE SEQUENCE</scope>
    <source>
        <strain evidence="4">Expedition CK06-06</strain>
    </source>
</reference>
<dbReference type="PANTHER" id="PTHR42716:SF2">
    <property type="entry name" value="L-ASPARTATE OXIDASE, CHLOROPLASTIC"/>
    <property type="match status" value="1"/>
</dbReference>
<keyword evidence="2" id="KW-0285">Flavoprotein</keyword>
<evidence type="ECO:0000313" key="4">
    <source>
        <dbReference type="EMBL" id="GAG91176.1"/>
    </source>
</evidence>
<comment type="caution">
    <text evidence="4">The sequence shown here is derived from an EMBL/GenBank/DDBJ whole genome shotgun (WGS) entry which is preliminary data.</text>
</comment>
<dbReference type="GO" id="GO:0034628">
    <property type="term" value="P:'de novo' NAD+ biosynthetic process from L-aspartate"/>
    <property type="evidence" value="ECO:0007669"/>
    <property type="project" value="TreeGrafter"/>
</dbReference>
<dbReference type="SUPFAM" id="SSF46977">
    <property type="entry name" value="Succinate dehydrogenase/fumarate reductase flavoprotein C-terminal domain"/>
    <property type="match status" value="1"/>
</dbReference>
<dbReference type="InterPro" id="IPR015939">
    <property type="entry name" value="Fum_Rdtase/Succ_DH_flav-like_C"/>
</dbReference>